<dbReference type="InterPro" id="IPR032808">
    <property type="entry name" value="DoxX"/>
</dbReference>
<evidence type="ECO:0000313" key="9">
    <source>
        <dbReference type="Proteomes" id="UP000230709"/>
    </source>
</evidence>
<dbReference type="STRING" id="595536.GCA_000178815_04314"/>
<gene>
    <name evidence="8" type="ORF">CQW49_04240</name>
</gene>
<dbReference type="KEGG" id="mtw:CQW49_04240"/>
<feature type="transmembrane region" description="Helical" evidence="7">
    <location>
        <begin position="7"/>
        <end position="28"/>
    </location>
</feature>
<proteinExistence type="inferred from homology"/>
<comment type="subcellular location">
    <subcellularLocation>
        <location evidence="1">Cell membrane</location>
        <topology evidence="1">Multi-pass membrane protein</topology>
    </subcellularLocation>
</comment>
<dbReference type="RefSeq" id="WP_003613131.1">
    <property type="nucleotide sequence ID" value="NZ_ADVE02000001.1"/>
</dbReference>
<organism evidence="8 9">
    <name type="scientific">Methylosinus trichosporium (strain ATCC 35070 / NCIMB 11131 / UNIQEM 75 / OB3b)</name>
    <dbReference type="NCBI Taxonomy" id="595536"/>
    <lineage>
        <taxon>Bacteria</taxon>
        <taxon>Pseudomonadati</taxon>
        <taxon>Pseudomonadota</taxon>
        <taxon>Alphaproteobacteria</taxon>
        <taxon>Hyphomicrobiales</taxon>
        <taxon>Methylocystaceae</taxon>
        <taxon>Methylosinus</taxon>
    </lineage>
</organism>
<reference evidence="9" key="1">
    <citation type="submission" date="2017-10" db="EMBL/GenBank/DDBJ databases">
        <title>Completed PacBio SMRT sequence of Methylosinus trichosporium OB3b reveals presence of a third large plasmid.</title>
        <authorList>
            <person name="Charles T.C."/>
            <person name="Lynch M.D.J."/>
            <person name="Heil J.R."/>
            <person name="Cheng J."/>
        </authorList>
    </citation>
    <scope>NUCLEOTIDE SEQUENCE [LARGE SCALE GENOMIC DNA]</scope>
    <source>
        <strain evidence="9">OB3b</strain>
    </source>
</reference>
<dbReference type="PANTHER" id="PTHR33452">
    <property type="entry name" value="OXIDOREDUCTASE CATD-RELATED"/>
    <property type="match status" value="1"/>
</dbReference>
<evidence type="ECO:0000256" key="1">
    <source>
        <dbReference type="ARBA" id="ARBA00004651"/>
    </source>
</evidence>
<keyword evidence="4 7" id="KW-0812">Transmembrane</keyword>
<sequence length="135" mass="14138">MSWNRRASDLAPVFLGVLRIGAALLFLQHGTAKLFGVPHVAMFDGLPLLSLLGAAGVIELGGGALLLVGLFTRPVAFVLAVQMAFAYGIAHAGKAALPIHNQGELALLYLLVFLYFAAAGPGRFALDRDDAAPQN</sequence>
<keyword evidence="6 7" id="KW-0472">Membrane</keyword>
<comment type="similarity">
    <text evidence="2">Belongs to the DoxX family.</text>
</comment>
<dbReference type="PANTHER" id="PTHR33452:SF4">
    <property type="entry name" value="BLL4328 PROTEIN"/>
    <property type="match status" value="1"/>
</dbReference>
<feature type="transmembrane region" description="Helical" evidence="7">
    <location>
        <begin position="48"/>
        <end position="68"/>
    </location>
</feature>
<dbReference type="AlphaFoldDB" id="A0A2D2D5C1"/>
<evidence type="ECO:0000256" key="2">
    <source>
        <dbReference type="ARBA" id="ARBA00006679"/>
    </source>
</evidence>
<dbReference type="InterPro" id="IPR051907">
    <property type="entry name" value="DoxX-like_oxidoreductase"/>
</dbReference>
<evidence type="ECO:0000256" key="5">
    <source>
        <dbReference type="ARBA" id="ARBA00022989"/>
    </source>
</evidence>
<accession>A0A2D2D5C1</accession>
<evidence type="ECO:0000256" key="6">
    <source>
        <dbReference type="ARBA" id="ARBA00023136"/>
    </source>
</evidence>
<dbReference type="Pfam" id="PF07681">
    <property type="entry name" value="DoxX"/>
    <property type="match status" value="1"/>
</dbReference>
<evidence type="ECO:0000256" key="3">
    <source>
        <dbReference type="ARBA" id="ARBA00022475"/>
    </source>
</evidence>
<keyword evidence="9" id="KW-1185">Reference proteome</keyword>
<name>A0A2D2D5C1_METT3</name>
<feature type="transmembrane region" description="Helical" evidence="7">
    <location>
        <begin position="105"/>
        <end position="126"/>
    </location>
</feature>
<evidence type="ECO:0000256" key="7">
    <source>
        <dbReference type="SAM" id="Phobius"/>
    </source>
</evidence>
<dbReference type="GO" id="GO:0005886">
    <property type="term" value="C:plasma membrane"/>
    <property type="evidence" value="ECO:0007669"/>
    <property type="project" value="UniProtKB-SubCell"/>
</dbReference>
<keyword evidence="3" id="KW-1003">Cell membrane</keyword>
<evidence type="ECO:0000313" key="8">
    <source>
        <dbReference type="EMBL" id="ATQ70220.1"/>
    </source>
</evidence>
<protein>
    <submittedName>
        <fullName evidence="8">DoxX family protein</fullName>
    </submittedName>
</protein>
<dbReference type="Proteomes" id="UP000230709">
    <property type="component" value="Chromosome"/>
</dbReference>
<evidence type="ECO:0000256" key="4">
    <source>
        <dbReference type="ARBA" id="ARBA00022692"/>
    </source>
</evidence>
<keyword evidence="5 7" id="KW-1133">Transmembrane helix</keyword>
<feature type="transmembrane region" description="Helical" evidence="7">
    <location>
        <begin position="75"/>
        <end position="93"/>
    </location>
</feature>
<dbReference type="EMBL" id="CP023737">
    <property type="protein sequence ID" value="ATQ70220.1"/>
    <property type="molecule type" value="Genomic_DNA"/>
</dbReference>